<feature type="signal peptide" evidence="8">
    <location>
        <begin position="1"/>
        <end position="40"/>
    </location>
</feature>
<keyword evidence="3 7" id="KW-0479">Metal-binding</keyword>
<keyword evidence="4 7" id="KW-0249">Electron transport</keyword>
<accession>A0A916SM98</accession>
<evidence type="ECO:0000256" key="1">
    <source>
        <dbReference type="ARBA" id="ARBA00022448"/>
    </source>
</evidence>
<dbReference type="InterPro" id="IPR000170">
    <property type="entry name" value="High_potential_FeS_prot"/>
</dbReference>
<dbReference type="Pfam" id="PF01355">
    <property type="entry name" value="HIPIP"/>
    <property type="match status" value="1"/>
</dbReference>
<evidence type="ECO:0000256" key="2">
    <source>
        <dbReference type="ARBA" id="ARBA00022485"/>
    </source>
</evidence>
<evidence type="ECO:0000256" key="4">
    <source>
        <dbReference type="ARBA" id="ARBA00022982"/>
    </source>
</evidence>
<dbReference type="SUPFAM" id="SSF57652">
    <property type="entry name" value="HIPIP (high potential iron protein)"/>
    <property type="match status" value="1"/>
</dbReference>
<evidence type="ECO:0000259" key="9">
    <source>
        <dbReference type="PROSITE" id="PS51373"/>
    </source>
</evidence>
<keyword evidence="1 7" id="KW-0813">Transport</keyword>
<dbReference type="InterPro" id="IPR006311">
    <property type="entry name" value="TAT_signal"/>
</dbReference>
<evidence type="ECO:0000256" key="6">
    <source>
        <dbReference type="ARBA" id="ARBA00023014"/>
    </source>
</evidence>
<name>A0A916SM98_9BURK</name>
<dbReference type="Proteomes" id="UP000620596">
    <property type="component" value="Unassembled WGS sequence"/>
</dbReference>
<evidence type="ECO:0000313" key="10">
    <source>
        <dbReference type="EMBL" id="GGB07497.1"/>
    </source>
</evidence>
<dbReference type="GO" id="GO:0051539">
    <property type="term" value="F:4 iron, 4 sulfur cluster binding"/>
    <property type="evidence" value="ECO:0007669"/>
    <property type="project" value="UniProtKB-KW"/>
</dbReference>
<dbReference type="AlphaFoldDB" id="A0A916SM98"/>
<sequence>MNLPSRTHLPTIAMTYSRRSFVIHSLSATGALAASGLALAQTAAPALVKDTDANAVALGYKTDGSKTDVKKYPKYAASQNCANCALYQAKAGDAAGACPLFAGKQVAPKAWCSAWAKKAA</sequence>
<protein>
    <recommendedName>
        <fullName evidence="7">High-potential iron-sulfur protein</fullName>
        <shortName evidence="7">HiPIP</shortName>
    </recommendedName>
</protein>
<dbReference type="GO" id="GO:0009055">
    <property type="term" value="F:electron transfer activity"/>
    <property type="evidence" value="ECO:0007669"/>
    <property type="project" value="InterPro"/>
</dbReference>
<dbReference type="EMBL" id="BMIG01000012">
    <property type="protein sequence ID" value="GGB07497.1"/>
    <property type="molecule type" value="Genomic_DNA"/>
</dbReference>
<comment type="function">
    <text evidence="7">Specific class of high-redox-potential 4Fe-4S ferredoxins. Functions in anaerobic electron transport in most purple and in some other photosynthetic bacteria and in at least one genus (Paracoccus) of halophilic, denitrifying bacteria.</text>
</comment>
<dbReference type="Gene3D" id="4.10.490.10">
    <property type="entry name" value="High potential iron-sulphur protein"/>
    <property type="match status" value="1"/>
</dbReference>
<dbReference type="InterPro" id="IPR036369">
    <property type="entry name" value="HIPIP_sf"/>
</dbReference>
<keyword evidence="8" id="KW-0732">Signal</keyword>
<reference evidence="10" key="2">
    <citation type="submission" date="2020-09" db="EMBL/GenBank/DDBJ databases">
        <authorList>
            <person name="Sun Q."/>
            <person name="Zhou Y."/>
        </authorList>
    </citation>
    <scope>NUCLEOTIDE SEQUENCE</scope>
    <source>
        <strain evidence="10">CGMCC 1.15322</strain>
    </source>
</reference>
<dbReference type="GO" id="GO:0046872">
    <property type="term" value="F:metal ion binding"/>
    <property type="evidence" value="ECO:0007669"/>
    <property type="project" value="UniProtKB-KW"/>
</dbReference>
<dbReference type="PROSITE" id="PS51318">
    <property type="entry name" value="TAT"/>
    <property type="match status" value="1"/>
</dbReference>
<feature type="chain" id="PRO_5036781246" description="High-potential iron-sulfur protein" evidence="8">
    <location>
        <begin position="41"/>
        <end position="120"/>
    </location>
</feature>
<evidence type="ECO:0000256" key="3">
    <source>
        <dbReference type="ARBA" id="ARBA00022723"/>
    </source>
</evidence>
<comment type="caution">
    <text evidence="10">The sequence shown here is derived from an EMBL/GenBank/DDBJ whole genome shotgun (WGS) entry which is preliminary data.</text>
</comment>
<keyword evidence="5 7" id="KW-0408">Iron</keyword>
<comment type="subunit">
    <text evidence="7">Homodimer.</text>
</comment>
<evidence type="ECO:0000256" key="7">
    <source>
        <dbReference type="RuleBase" id="RU000620"/>
    </source>
</evidence>
<proteinExistence type="inferred from homology"/>
<reference evidence="10" key="1">
    <citation type="journal article" date="2014" name="Int. J. Syst. Evol. Microbiol.">
        <title>Complete genome sequence of Corynebacterium casei LMG S-19264T (=DSM 44701T), isolated from a smear-ripened cheese.</title>
        <authorList>
            <consortium name="US DOE Joint Genome Institute (JGI-PGF)"/>
            <person name="Walter F."/>
            <person name="Albersmeier A."/>
            <person name="Kalinowski J."/>
            <person name="Ruckert C."/>
        </authorList>
    </citation>
    <scope>NUCLEOTIDE SEQUENCE</scope>
    <source>
        <strain evidence="10">CGMCC 1.15322</strain>
    </source>
</reference>
<dbReference type="PROSITE" id="PS51373">
    <property type="entry name" value="HIPIP"/>
    <property type="match status" value="1"/>
</dbReference>
<keyword evidence="11" id="KW-1185">Reference proteome</keyword>
<gene>
    <name evidence="10" type="ORF">GCM10011496_30550</name>
</gene>
<feature type="domain" description="High potential iron-sulfur proteins family profile" evidence="9">
    <location>
        <begin position="42"/>
        <end position="120"/>
    </location>
</feature>
<keyword evidence="6 7" id="KW-0411">Iron-sulfur</keyword>
<dbReference type="GO" id="GO:0019646">
    <property type="term" value="P:aerobic electron transport chain"/>
    <property type="evidence" value="ECO:0007669"/>
    <property type="project" value="InterPro"/>
</dbReference>
<evidence type="ECO:0000256" key="8">
    <source>
        <dbReference type="SAM" id="SignalP"/>
    </source>
</evidence>
<keyword evidence="2 7" id="KW-0004">4Fe-4S</keyword>
<organism evidence="10 11">
    <name type="scientific">Polaromonas eurypsychrophila</name>
    <dbReference type="NCBI Taxonomy" id="1614635"/>
    <lineage>
        <taxon>Bacteria</taxon>
        <taxon>Pseudomonadati</taxon>
        <taxon>Pseudomonadota</taxon>
        <taxon>Betaproteobacteria</taxon>
        <taxon>Burkholderiales</taxon>
        <taxon>Comamonadaceae</taxon>
        <taxon>Polaromonas</taxon>
    </lineage>
</organism>
<evidence type="ECO:0000313" key="11">
    <source>
        <dbReference type="Proteomes" id="UP000620596"/>
    </source>
</evidence>
<comment type="similarity">
    <text evidence="7">Belongs to the high-potential iron-sulfur protein (HiPIP) family.</text>
</comment>
<evidence type="ECO:0000256" key="5">
    <source>
        <dbReference type="ARBA" id="ARBA00023004"/>
    </source>
</evidence>